<keyword evidence="8" id="KW-1185">Reference proteome</keyword>
<name>A0A8X8ICX3_9BACT</name>
<dbReference type="InterPro" id="IPR009908">
    <property type="entry name" value="Methylamine_util_MauE"/>
</dbReference>
<comment type="subcellular location">
    <subcellularLocation>
        <location evidence="1">Membrane</location>
        <topology evidence="1">Multi-pass membrane protein</topology>
    </subcellularLocation>
</comment>
<dbReference type="Pfam" id="PF07291">
    <property type="entry name" value="MauE"/>
    <property type="match status" value="1"/>
</dbReference>
<evidence type="ECO:0000313" key="7">
    <source>
        <dbReference type="EMBL" id="SDX02072.1"/>
    </source>
</evidence>
<evidence type="ECO:0000256" key="3">
    <source>
        <dbReference type="ARBA" id="ARBA00022989"/>
    </source>
</evidence>
<keyword evidence="3 5" id="KW-1133">Transmembrane helix</keyword>
<accession>A0A8X8ICX3</accession>
<evidence type="ECO:0000256" key="2">
    <source>
        <dbReference type="ARBA" id="ARBA00022692"/>
    </source>
</evidence>
<evidence type="ECO:0000256" key="1">
    <source>
        <dbReference type="ARBA" id="ARBA00004141"/>
    </source>
</evidence>
<gene>
    <name evidence="7" type="ORF">SAMN05444410_10854</name>
</gene>
<dbReference type="Proteomes" id="UP000198711">
    <property type="component" value="Unassembled WGS sequence"/>
</dbReference>
<dbReference type="GO" id="GO:0016020">
    <property type="term" value="C:membrane"/>
    <property type="evidence" value="ECO:0007669"/>
    <property type="project" value="UniProtKB-SubCell"/>
</dbReference>
<keyword evidence="2 5" id="KW-0812">Transmembrane</keyword>
<feature type="transmembrane region" description="Helical" evidence="5">
    <location>
        <begin position="71"/>
        <end position="95"/>
    </location>
</feature>
<dbReference type="RefSeq" id="WP_092723887.1">
    <property type="nucleotide sequence ID" value="NZ_FNNO01000008.1"/>
</dbReference>
<feature type="transmembrane region" description="Helical" evidence="5">
    <location>
        <begin position="44"/>
        <end position="64"/>
    </location>
</feature>
<proteinExistence type="predicted"/>
<feature type="domain" description="Methylamine utilisation protein MauE" evidence="6">
    <location>
        <begin position="3"/>
        <end position="129"/>
    </location>
</feature>
<evidence type="ECO:0000256" key="4">
    <source>
        <dbReference type="ARBA" id="ARBA00023136"/>
    </source>
</evidence>
<protein>
    <submittedName>
        <fullName evidence="7">Methylamine utilisation protein MauE</fullName>
    </submittedName>
</protein>
<dbReference type="EMBL" id="FNNO01000008">
    <property type="protein sequence ID" value="SDX02072.1"/>
    <property type="molecule type" value="Genomic_DNA"/>
</dbReference>
<evidence type="ECO:0000256" key="5">
    <source>
        <dbReference type="SAM" id="Phobius"/>
    </source>
</evidence>
<reference evidence="7 8" key="1">
    <citation type="submission" date="2016-10" db="EMBL/GenBank/DDBJ databases">
        <authorList>
            <person name="Varghese N."/>
            <person name="Submissions S."/>
        </authorList>
    </citation>
    <scope>NUCLEOTIDE SEQUENCE [LARGE SCALE GENOMIC DNA]</scope>
    <source>
        <strain evidence="7 8">DSM 25353</strain>
    </source>
</reference>
<dbReference type="GO" id="GO:0030416">
    <property type="term" value="P:methylamine metabolic process"/>
    <property type="evidence" value="ECO:0007669"/>
    <property type="project" value="InterPro"/>
</dbReference>
<dbReference type="AlphaFoldDB" id="A0A8X8ICX3"/>
<organism evidence="7 8">
    <name type="scientific">Hydrobacter penzbergensis</name>
    <dbReference type="NCBI Taxonomy" id="1235997"/>
    <lineage>
        <taxon>Bacteria</taxon>
        <taxon>Pseudomonadati</taxon>
        <taxon>Bacteroidota</taxon>
        <taxon>Chitinophagia</taxon>
        <taxon>Chitinophagales</taxon>
        <taxon>Chitinophagaceae</taxon>
        <taxon>Hydrobacter</taxon>
    </lineage>
</organism>
<feature type="transmembrane region" description="Helical" evidence="5">
    <location>
        <begin position="115"/>
        <end position="132"/>
    </location>
</feature>
<keyword evidence="4 5" id="KW-0472">Membrane</keyword>
<evidence type="ECO:0000313" key="8">
    <source>
        <dbReference type="Proteomes" id="UP000198711"/>
    </source>
</evidence>
<sequence length="140" mass="15525">MQKIFIKIIVVLLVVLYTYTACSKWFDFTRFKEAMLHQPLADWIAWPLIYTLPVLELAIALGLLSDRFRKAALLGSACLLAVFTAYAALIMLGGFGRIPCSCGAVISGMGWKAHLVFNTSFLILNAYGISLLKKQGAYDQ</sequence>
<comment type="caution">
    <text evidence="7">The sequence shown here is derived from an EMBL/GenBank/DDBJ whole genome shotgun (WGS) entry which is preliminary data.</text>
</comment>
<evidence type="ECO:0000259" key="6">
    <source>
        <dbReference type="Pfam" id="PF07291"/>
    </source>
</evidence>